<proteinExistence type="predicted"/>
<dbReference type="AlphaFoldDB" id="A0AAD4I2P1"/>
<organism evidence="3 4">
    <name type="scientific">Staphylotrichum longicolle</name>
    <dbReference type="NCBI Taxonomy" id="669026"/>
    <lineage>
        <taxon>Eukaryota</taxon>
        <taxon>Fungi</taxon>
        <taxon>Dikarya</taxon>
        <taxon>Ascomycota</taxon>
        <taxon>Pezizomycotina</taxon>
        <taxon>Sordariomycetes</taxon>
        <taxon>Sordariomycetidae</taxon>
        <taxon>Sordariales</taxon>
        <taxon>Chaetomiaceae</taxon>
        <taxon>Staphylotrichum</taxon>
    </lineage>
</organism>
<keyword evidence="4" id="KW-1185">Reference proteome</keyword>
<evidence type="ECO:0000313" key="4">
    <source>
        <dbReference type="Proteomes" id="UP001197093"/>
    </source>
</evidence>
<evidence type="ECO:0000313" key="3">
    <source>
        <dbReference type="EMBL" id="KAG7293387.1"/>
    </source>
</evidence>
<feature type="coiled-coil region" evidence="1">
    <location>
        <begin position="58"/>
        <end position="98"/>
    </location>
</feature>
<protein>
    <submittedName>
        <fullName evidence="3">Uncharacterized protein</fullName>
    </submittedName>
</protein>
<feature type="region of interest" description="Disordered" evidence="2">
    <location>
        <begin position="143"/>
        <end position="172"/>
    </location>
</feature>
<dbReference type="EMBL" id="JAHCVI010000001">
    <property type="protein sequence ID" value="KAG7293387.1"/>
    <property type="molecule type" value="Genomic_DNA"/>
</dbReference>
<name>A0AAD4I2P1_9PEZI</name>
<feature type="compositionally biased region" description="Low complexity" evidence="2">
    <location>
        <begin position="146"/>
        <end position="162"/>
    </location>
</feature>
<evidence type="ECO:0000256" key="1">
    <source>
        <dbReference type="SAM" id="Coils"/>
    </source>
</evidence>
<reference evidence="3" key="1">
    <citation type="submission" date="2023-02" db="EMBL/GenBank/DDBJ databases">
        <authorList>
            <person name="Palmer J.M."/>
        </authorList>
    </citation>
    <scope>NUCLEOTIDE SEQUENCE</scope>
    <source>
        <strain evidence="3">FW57</strain>
    </source>
</reference>
<gene>
    <name evidence="3" type="ORF">NEMBOFW57_003437</name>
</gene>
<sequence>MSSIGQAQDTTTAATAAATMTTATGKTTTGSRHRADICPVCHSCALLATVLGWILQLLALLQRQLEAYDEKERLARRRQRARANIARLSAELRRDQALQGALQGAQGSQAARERDDEAFLARQRVWLEEERLRGYKEAWERERAAPDSAASASASAPEPAYKGKGKGKEKAV</sequence>
<comment type="caution">
    <text evidence="3">The sequence shown here is derived from an EMBL/GenBank/DDBJ whole genome shotgun (WGS) entry which is preliminary data.</text>
</comment>
<dbReference type="Proteomes" id="UP001197093">
    <property type="component" value="Unassembled WGS sequence"/>
</dbReference>
<accession>A0AAD4I2P1</accession>
<keyword evidence="1" id="KW-0175">Coiled coil</keyword>
<evidence type="ECO:0000256" key="2">
    <source>
        <dbReference type="SAM" id="MobiDB-lite"/>
    </source>
</evidence>